<keyword evidence="4" id="KW-0472">Membrane</keyword>
<dbReference type="GO" id="GO:0008237">
    <property type="term" value="F:metallopeptidase activity"/>
    <property type="evidence" value="ECO:0007669"/>
    <property type="project" value="UniProtKB-KW"/>
</dbReference>
<keyword evidence="5" id="KW-0482">Metalloprotease</keyword>
<evidence type="ECO:0000256" key="2">
    <source>
        <dbReference type="ARBA" id="ARBA00022692"/>
    </source>
</evidence>
<dbReference type="InterPro" id="IPR007343">
    <property type="entry name" value="Uncharacterised_pept_Zn_put"/>
</dbReference>
<accession>A0A6I4UX44</accession>
<dbReference type="Proteomes" id="UP000471435">
    <property type="component" value="Unassembled WGS sequence"/>
</dbReference>
<keyword evidence="6" id="KW-1185">Reference proteome</keyword>
<dbReference type="AlphaFoldDB" id="A0A6I4UX44"/>
<protein>
    <submittedName>
        <fullName evidence="5">Zinc metalloprotease</fullName>
    </submittedName>
</protein>
<keyword evidence="2" id="KW-0812">Transmembrane</keyword>
<evidence type="ECO:0000313" key="5">
    <source>
        <dbReference type="EMBL" id="MXP46447.1"/>
    </source>
</evidence>
<name>A0A6I4UX44_9SPHN</name>
<dbReference type="RefSeq" id="WP_160729677.1">
    <property type="nucleotide sequence ID" value="NZ_CANLWR010000001.1"/>
</dbReference>
<organism evidence="5 6">
    <name type="scientific">Pontixanthobacter luteolus</name>
    <dbReference type="NCBI Taxonomy" id="295089"/>
    <lineage>
        <taxon>Bacteria</taxon>
        <taxon>Pseudomonadati</taxon>
        <taxon>Pseudomonadota</taxon>
        <taxon>Alphaproteobacteria</taxon>
        <taxon>Sphingomonadales</taxon>
        <taxon>Erythrobacteraceae</taxon>
        <taxon>Pontixanthobacter</taxon>
    </lineage>
</organism>
<keyword evidence="3" id="KW-1133">Transmembrane helix</keyword>
<dbReference type="OrthoDB" id="9774900at2"/>
<dbReference type="GO" id="GO:0006508">
    <property type="term" value="P:proteolysis"/>
    <property type="evidence" value="ECO:0007669"/>
    <property type="project" value="UniProtKB-KW"/>
</dbReference>
<dbReference type="PANTHER" id="PTHR30168:SF0">
    <property type="entry name" value="INNER MEMBRANE PROTEIN"/>
    <property type="match status" value="1"/>
</dbReference>
<comment type="subcellular location">
    <subcellularLocation>
        <location evidence="1">Membrane</location>
        <topology evidence="1">Single-pass membrane protein</topology>
    </subcellularLocation>
</comment>
<evidence type="ECO:0000256" key="4">
    <source>
        <dbReference type="ARBA" id="ARBA00023136"/>
    </source>
</evidence>
<sequence length="288" mass="31023">MRLNRFDTNNINVGTTGGSRFPGGGGGKVGCGTIVIAIIAALVFGVDPMQTIGALGGADQTGQIEQQGSGQSAEEICTSNQYSMETCNALSSLNSTWQPVFQQAGVPFQQPMLRFATSDRFTSGCGAASSGMGPFYCPADQGIYIDTRFYDTMDRQLGARGDFARYYVIAHEYGHHIQTLTGVSAQIRSLQQRNPRDANQLQVLMELQADCYAGVWAGKNRNLIEPGDMEEGLKAASAIGDDTLQRNSGQRVNPEAFTHGTSQQRMQALQLGLKSADDTQCDRIVELS</sequence>
<dbReference type="EMBL" id="WTYP01000001">
    <property type="protein sequence ID" value="MXP46447.1"/>
    <property type="molecule type" value="Genomic_DNA"/>
</dbReference>
<dbReference type="Pfam" id="PF04228">
    <property type="entry name" value="Zn_peptidase"/>
    <property type="match status" value="1"/>
</dbReference>
<reference evidence="5 6" key="1">
    <citation type="submission" date="2019-12" db="EMBL/GenBank/DDBJ databases">
        <title>Genomic-based taxomic classification of the family Erythrobacteraceae.</title>
        <authorList>
            <person name="Xu L."/>
        </authorList>
    </citation>
    <scope>NUCLEOTIDE SEQUENCE [LARGE SCALE GENOMIC DNA]</scope>
    <source>
        <strain evidence="5 6">SW-109</strain>
    </source>
</reference>
<proteinExistence type="predicted"/>
<keyword evidence="5" id="KW-0378">Hydrolase</keyword>
<dbReference type="PANTHER" id="PTHR30168">
    <property type="entry name" value="PUTATIVE MEMBRANE PROTEIN YPFJ"/>
    <property type="match status" value="1"/>
</dbReference>
<gene>
    <name evidence="5" type="ORF">GRI43_03440</name>
</gene>
<evidence type="ECO:0000256" key="3">
    <source>
        <dbReference type="ARBA" id="ARBA00022989"/>
    </source>
</evidence>
<comment type="caution">
    <text evidence="5">The sequence shown here is derived from an EMBL/GenBank/DDBJ whole genome shotgun (WGS) entry which is preliminary data.</text>
</comment>
<evidence type="ECO:0000313" key="6">
    <source>
        <dbReference type="Proteomes" id="UP000471435"/>
    </source>
</evidence>
<dbReference type="GO" id="GO:0016020">
    <property type="term" value="C:membrane"/>
    <property type="evidence" value="ECO:0007669"/>
    <property type="project" value="UniProtKB-SubCell"/>
</dbReference>
<keyword evidence="5" id="KW-0645">Protease</keyword>
<evidence type="ECO:0000256" key="1">
    <source>
        <dbReference type="ARBA" id="ARBA00004167"/>
    </source>
</evidence>